<name>A0A6J5NEY6_9CAUD</name>
<reference evidence="1" key="1">
    <citation type="submission" date="2020-04" db="EMBL/GenBank/DDBJ databases">
        <authorList>
            <person name="Chiriac C."/>
            <person name="Salcher M."/>
            <person name="Ghai R."/>
            <person name="Kavagutti S V."/>
        </authorList>
    </citation>
    <scope>NUCLEOTIDE SEQUENCE</scope>
</reference>
<evidence type="ECO:0000313" key="1">
    <source>
        <dbReference type="EMBL" id="CAB4157463.1"/>
    </source>
</evidence>
<dbReference type="EMBL" id="LR796663">
    <property type="protein sequence ID" value="CAB4157463.1"/>
    <property type="molecule type" value="Genomic_DNA"/>
</dbReference>
<proteinExistence type="predicted"/>
<sequence>MQQMELFPDGQFGRMSQAHLTPTEVLTLEKCWTQWQKQGRWSLSGNCWTANTLASPKRDGEYSLSLDLFLTPQTQVPPKYFLSIKALTGIYTREIKSVSTKRTEGSTNLPLESHHLSRQTWLSVLLQKYLNQEL</sequence>
<protein>
    <submittedName>
        <fullName evidence="1">Uncharacterized protein</fullName>
    </submittedName>
</protein>
<gene>
    <name evidence="1" type="ORF">UFOVP691_26</name>
</gene>
<organism evidence="1">
    <name type="scientific">uncultured Caudovirales phage</name>
    <dbReference type="NCBI Taxonomy" id="2100421"/>
    <lineage>
        <taxon>Viruses</taxon>
        <taxon>Duplodnaviria</taxon>
        <taxon>Heunggongvirae</taxon>
        <taxon>Uroviricota</taxon>
        <taxon>Caudoviricetes</taxon>
        <taxon>Peduoviridae</taxon>
        <taxon>Maltschvirus</taxon>
        <taxon>Maltschvirus maltsch</taxon>
    </lineage>
</organism>
<accession>A0A6J5NEY6</accession>